<evidence type="ECO:0000256" key="2">
    <source>
        <dbReference type="ARBA" id="ARBA00022692"/>
    </source>
</evidence>
<evidence type="ECO:0000259" key="8">
    <source>
        <dbReference type="Pfam" id="PF01578"/>
    </source>
</evidence>
<dbReference type="GO" id="GO:0020037">
    <property type="term" value="F:heme binding"/>
    <property type="evidence" value="ECO:0007669"/>
    <property type="project" value="InterPro"/>
</dbReference>
<proteinExistence type="predicted"/>
<comment type="subcellular location">
    <subcellularLocation>
        <location evidence="1">Membrane</location>
        <topology evidence="1">Multi-pass membrane protein</topology>
    </subcellularLocation>
</comment>
<feature type="transmembrane region" description="Helical" evidence="6">
    <location>
        <begin position="526"/>
        <end position="548"/>
    </location>
</feature>
<evidence type="ECO:0000256" key="5">
    <source>
        <dbReference type="ARBA" id="ARBA00023136"/>
    </source>
</evidence>
<feature type="transmembrane region" description="Helical" evidence="6">
    <location>
        <begin position="667"/>
        <end position="687"/>
    </location>
</feature>
<comment type="caution">
    <text evidence="10">The sequence shown here is derived from an EMBL/GenBank/DDBJ whole genome shotgun (WGS) entry which is preliminary data.</text>
</comment>
<dbReference type="Proteomes" id="UP000231638">
    <property type="component" value="Unassembled WGS sequence"/>
</dbReference>
<feature type="transmembrane region" description="Helical" evidence="6">
    <location>
        <begin position="560"/>
        <end position="576"/>
    </location>
</feature>
<evidence type="ECO:0000313" key="10">
    <source>
        <dbReference type="EMBL" id="DAB36511.1"/>
    </source>
</evidence>
<keyword evidence="3" id="KW-0201">Cytochrome c-type biogenesis</keyword>
<dbReference type="GO" id="GO:0017004">
    <property type="term" value="P:cytochrome complex assembly"/>
    <property type="evidence" value="ECO:0007669"/>
    <property type="project" value="UniProtKB-KW"/>
</dbReference>
<feature type="domain" description="ResB-like" evidence="9">
    <location>
        <begin position="71"/>
        <end position="183"/>
    </location>
</feature>
<feature type="chain" id="PRO_5013918153" evidence="7">
    <location>
        <begin position="26"/>
        <end position="798"/>
    </location>
</feature>
<evidence type="ECO:0000256" key="6">
    <source>
        <dbReference type="SAM" id="Phobius"/>
    </source>
</evidence>
<dbReference type="PANTHER" id="PTHR30071:SF1">
    <property type="entry name" value="CYTOCHROME B_B6 PROTEIN-RELATED"/>
    <property type="match status" value="1"/>
</dbReference>
<keyword evidence="2 6" id="KW-0812">Transmembrane</keyword>
<keyword evidence="5 6" id="KW-0472">Membrane</keyword>
<feature type="transmembrane region" description="Helical" evidence="6">
    <location>
        <begin position="767"/>
        <end position="784"/>
    </location>
</feature>
<evidence type="ECO:0000256" key="3">
    <source>
        <dbReference type="ARBA" id="ARBA00022748"/>
    </source>
</evidence>
<evidence type="ECO:0000256" key="7">
    <source>
        <dbReference type="SAM" id="SignalP"/>
    </source>
</evidence>
<gene>
    <name evidence="10" type="ORF">CFH80_04475</name>
</gene>
<sequence>MLMKILCSYKTMLFLLSFLALGAAAATFIENDFGTASARMYVYNTWWYEALLAAACLNLASVLARTRMYLVHRAKFLFHVALIVILLGAGLTRYFGVEGVMKIRENATVDFIVSNEKSDIIKLPFALKLNDFVLERYYGSSAPSSYESNVTVIDGDRRFDDTIAMNRTLVYKGYKFFQTFYDPDEKGTILSVTKDPGTEVTYVGYALLFLGLMLNLFDPKSRFRILIAQAQKSMLSLVLLLISTQIPLFSQSDYVQNYLNEHREKSLEVANAFGKVVVQSRMGRMKPFDTLAQEVLYKLSGKSTLEGMSPTQISLGMLSHPSLWKKQAMIQTKTPKLRALIGIASDQKLASFDDFFDGYRYKLETELQKALEMKPSHRGAYENDLIKTDERLSIAFMLYQGVLFKIFPLPNDAHRTWVAFESMFTQINVEESQALQESSTAFIEALFARDYDKALLHVDTFTRFQNRYGADVMPSKTHINVEIFYNKLMLFERLTLAYMAAGCLLLCVAFGRVFAPKFFTCRFDRVLFGVVVALFALHTFGLVLRWYVSAHAPFSDTYESIVYIAWSCLLFCMLFLRRFLFALAGSVMMAAIFMFTAHLGHIDPEITNLVPVLKSFWLSVHVSIITASYGFLALGCALGFFTLILFTCKPSESIVRHIKHLTLINEITLIIGLSLLVIGNFLGGVWANESWGRYWGWDPKETWAYISIIVYTIILHVRLLPKLYSPYLFAVLSLLGFSSIVMTYFGVNFYLAGKHSYASGDPVPVPFWVYACLAGILALIVASYPHKTLKKEDHETIV</sequence>
<feature type="transmembrane region" description="Helical" evidence="6">
    <location>
        <begin position="45"/>
        <end position="64"/>
    </location>
</feature>
<keyword evidence="4 6" id="KW-1133">Transmembrane helix</keyword>
<feature type="transmembrane region" description="Helical" evidence="6">
    <location>
        <begin position="727"/>
        <end position="747"/>
    </location>
</feature>
<evidence type="ECO:0000256" key="4">
    <source>
        <dbReference type="ARBA" id="ARBA00022989"/>
    </source>
</evidence>
<accession>A0A2D3W576</accession>
<feature type="transmembrane region" description="Helical" evidence="6">
    <location>
        <begin position="76"/>
        <end position="96"/>
    </location>
</feature>
<feature type="transmembrane region" description="Helical" evidence="6">
    <location>
        <begin position="583"/>
        <end position="602"/>
    </location>
</feature>
<dbReference type="PANTHER" id="PTHR30071">
    <property type="entry name" value="HEME EXPORTER PROTEIN C"/>
    <property type="match status" value="1"/>
</dbReference>
<keyword evidence="7" id="KW-0732">Signal</keyword>
<dbReference type="InterPro" id="IPR045062">
    <property type="entry name" value="Cyt_c_biogenesis_CcsA/CcmC"/>
</dbReference>
<dbReference type="EMBL" id="DLUG01000121">
    <property type="protein sequence ID" value="DAB36511.1"/>
    <property type="molecule type" value="Genomic_DNA"/>
</dbReference>
<reference evidence="10 11" key="1">
    <citation type="journal article" date="2017" name="Front. Microbiol.">
        <title>Comparative Genomic Analysis of the Class Epsilonproteobacteria and Proposed Reclassification to Epsilonbacteraeota (phyl. nov.).</title>
        <authorList>
            <person name="Waite D.W."/>
            <person name="Vanwonterghem I."/>
            <person name="Rinke C."/>
            <person name="Parks D.H."/>
            <person name="Zhang Y."/>
            <person name="Takai K."/>
            <person name="Sievert S.M."/>
            <person name="Simon J."/>
            <person name="Campbell B.J."/>
            <person name="Hanson T.E."/>
            <person name="Woyke T."/>
            <person name="Klotz M.G."/>
            <person name="Hugenholtz P."/>
        </authorList>
    </citation>
    <scope>NUCLEOTIDE SEQUENCE [LARGE SCALE GENOMIC DNA]</scope>
    <source>
        <strain evidence="10">UBA11420</strain>
    </source>
</reference>
<dbReference type="AlphaFoldDB" id="A0A2D3W576"/>
<feature type="domain" description="Cytochrome c assembly protein" evidence="8">
    <location>
        <begin position="555"/>
        <end position="753"/>
    </location>
</feature>
<dbReference type="Pfam" id="PF01578">
    <property type="entry name" value="Cytochrom_C_asm"/>
    <property type="match status" value="1"/>
</dbReference>
<evidence type="ECO:0000256" key="1">
    <source>
        <dbReference type="ARBA" id="ARBA00004141"/>
    </source>
</evidence>
<feature type="transmembrane region" description="Helical" evidence="6">
    <location>
        <begin position="622"/>
        <end position="646"/>
    </location>
</feature>
<feature type="transmembrane region" description="Helical" evidence="6">
    <location>
        <begin position="702"/>
        <end position="720"/>
    </location>
</feature>
<evidence type="ECO:0000259" key="9">
    <source>
        <dbReference type="Pfam" id="PF05140"/>
    </source>
</evidence>
<dbReference type="InterPro" id="IPR007816">
    <property type="entry name" value="ResB-like_domain"/>
</dbReference>
<dbReference type="GO" id="GO:0005886">
    <property type="term" value="C:plasma membrane"/>
    <property type="evidence" value="ECO:0007669"/>
    <property type="project" value="TreeGrafter"/>
</dbReference>
<feature type="transmembrane region" description="Helical" evidence="6">
    <location>
        <begin position="496"/>
        <end position="514"/>
    </location>
</feature>
<protein>
    <submittedName>
        <fullName evidence="10">Protein NrfI</fullName>
    </submittedName>
</protein>
<evidence type="ECO:0000313" key="11">
    <source>
        <dbReference type="Proteomes" id="UP000231638"/>
    </source>
</evidence>
<dbReference type="STRING" id="366522.GCA_001548055_01982"/>
<name>A0A2D3W576_9BACT</name>
<dbReference type="Pfam" id="PF05140">
    <property type="entry name" value="ResB"/>
    <property type="match status" value="1"/>
</dbReference>
<organism evidence="10 11">
    <name type="scientific">Sulfurospirillum cavolei</name>
    <dbReference type="NCBI Taxonomy" id="366522"/>
    <lineage>
        <taxon>Bacteria</taxon>
        <taxon>Pseudomonadati</taxon>
        <taxon>Campylobacterota</taxon>
        <taxon>Epsilonproteobacteria</taxon>
        <taxon>Campylobacterales</taxon>
        <taxon>Sulfurospirillaceae</taxon>
        <taxon>Sulfurospirillum</taxon>
    </lineage>
</organism>
<dbReference type="InterPro" id="IPR002541">
    <property type="entry name" value="Cyt_c_assembly"/>
</dbReference>
<feature type="signal peptide" evidence="7">
    <location>
        <begin position="1"/>
        <end position="25"/>
    </location>
</feature>